<dbReference type="Pfam" id="PF00990">
    <property type="entry name" value="GGDEF"/>
    <property type="match status" value="1"/>
</dbReference>
<dbReference type="SUPFAM" id="SSF141868">
    <property type="entry name" value="EAL domain-like"/>
    <property type="match status" value="1"/>
</dbReference>
<dbReference type="RefSeq" id="WP_132550288.1">
    <property type="nucleotide sequence ID" value="NZ_SMAA01000011.1"/>
</dbReference>
<organism evidence="3 4">
    <name type="scientific">Pectinatus cerevisiiphilus</name>
    <dbReference type="NCBI Taxonomy" id="86956"/>
    <lineage>
        <taxon>Bacteria</taxon>
        <taxon>Bacillati</taxon>
        <taxon>Bacillota</taxon>
        <taxon>Negativicutes</taxon>
        <taxon>Selenomonadales</taxon>
        <taxon>Selenomonadaceae</taxon>
        <taxon>Pectinatus</taxon>
    </lineage>
</organism>
<name>A0A4R3K6A5_9FIRM</name>
<dbReference type="CDD" id="cd01948">
    <property type="entry name" value="EAL"/>
    <property type="match status" value="1"/>
</dbReference>
<accession>A0A4R3K6A5</accession>
<comment type="caution">
    <text evidence="3">The sequence shown here is derived from an EMBL/GenBank/DDBJ whole genome shotgun (WGS) entry which is preliminary data.</text>
</comment>
<gene>
    <name evidence="3" type="ORF">EDC37_11176</name>
</gene>
<dbReference type="InterPro" id="IPR050706">
    <property type="entry name" value="Cyclic-di-GMP_PDE-like"/>
</dbReference>
<dbReference type="NCBIfam" id="TIGR00254">
    <property type="entry name" value="GGDEF"/>
    <property type="match status" value="1"/>
</dbReference>
<feature type="domain" description="GGDEF" evidence="2">
    <location>
        <begin position="430"/>
        <end position="581"/>
    </location>
</feature>
<dbReference type="InterPro" id="IPR035919">
    <property type="entry name" value="EAL_sf"/>
</dbReference>
<dbReference type="InterPro" id="IPR046342">
    <property type="entry name" value="CBS_dom_sf"/>
</dbReference>
<sequence length="593" mass="66915">MNESGELKMILENELITPVYQPIVALKNGEVFAYEALSRGPAGSPLHPPDALFALAEEEQCLWQLDYLCRSMAIRNVENALGDKKLFLNVDARILYDQDFHQGTTAKFLQQCGLDKGDIVFEISEKTTVNDYKSFCSVLENYQCQHYKIAIDDVGAGYSGLNLLAQIAPQFIKLDIGLIKDIDKNHVRRAIVKALVGFARSAGIKTIAEGIERKEELNVLVELGVDYGQGFLLGRPNQKLLMIETRIKSYICELNKKKENFRMSTLLNMTIGEIASQQAAFSSETTGHVILDYLRAKQEPMDVIIVDDDQPVGILNYNTFYQHLATRYGISLYSNRPIRLLMNNKPLIVDYENSIEDVSQQALDRQTRCTYDDIIVVKDNKYYGTVTIKKLLEVTTKLELNRAKHANPLTGLPGNNVIEWTLAAYFERFVPFAVIYIDIDNFKVYNDVYGFESGDAVLIATAQLLRTTLSKYTDKFFLGHIGGDDFIAFIPNTDIEQVCKMIIETFDTESKCFYSAEHQREKYIVAADRKGQIEKFPLMTVSLAVLRILNKEGLTSTILASKAAAIKKKCKAINASSFIIHSYYGNEDINMSL</sequence>
<dbReference type="PANTHER" id="PTHR33121">
    <property type="entry name" value="CYCLIC DI-GMP PHOSPHODIESTERASE PDEF"/>
    <property type="match status" value="1"/>
</dbReference>
<dbReference type="Gene3D" id="3.20.20.450">
    <property type="entry name" value="EAL domain"/>
    <property type="match status" value="1"/>
</dbReference>
<dbReference type="PANTHER" id="PTHR33121:SF76">
    <property type="entry name" value="SIGNALING PROTEIN"/>
    <property type="match status" value="1"/>
</dbReference>
<dbReference type="PROSITE" id="PS50883">
    <property type="entry name" value="EAL"/>
    <property type="match status" value="1"/>
</dbReference>
<keyword evidence="4" id="KW-1185">Reference proteome</keyword>
<dbReference type="GO" id="GO:0071111">
    <property type="term" value="F:cyclic-guanylate-specific phosphodiesterase activity"/>
    <property type="evidence" value="ECO:0007669"/>
    <property type="project" value="InterPro"/>
</dbReference>
<evidence type="ECO:0000313" key="3">
    <source>
        <dbReference type="EMBL" id="TCS78211.1"/>
    </source>
</evidence>
<evidence type="ECO:0000259" key="2">
    <source>
        <dbReference type="PROSITE" id="PS50887"/>
    </source>
</evidence>
<dbReference type="InterPro" id="IPR043128">
    <property type="entry name" value="Rev_trsase/Diguanyl_cyclase"/>
</dbReference>
<reference evidence="3 4" key="1">
    <citation type="submission" date="2019-03" db="EMBL/GenBank/DDBJ databases">
        <title>Genomic Encyclopedia of Type Strains, Phase IV (KMG-IV): sequencing the most valuable type-strain genomes for metagenomic binning, comparative biology and taxonomic classification.</title>
        <authorList>
            <person name="Goeker M."/>
        </authorList>
    </citation>
    <scope>NUCLEOTIDE SEQUENCE [LARGE SCALE GENOMIC DNA]</scope>
    <source>
        <strain evidence="3 4">DSM 20467</strain>
    </source>
</reference>
<feature type="domain" description="EAL" evidence="1">
    <location>
        <begin position="1"/>
        <end position="250"/>
    </location>
</feature>
<dbReference type="AlphaFoldDB" id="A0A4R3K6A5"/>
<dbReference type="SMART" id="SM00267">
    <property type="entry name" value="GGDEF"/>
    <property type="match status" value="1"/>
</dbReference>
<dbReference type="Proteomes" id="UP000295188">
    <property type="component" value="Unassembled WGS sequence"/>
</dbReference>
<dbReference type="SUPFAM" id="SSF55073">
    <property type="entry name" value="Nucleotide cyclase"/>
    <property type="match status" value="1"/>
</dbReference>
<dbReference type="Gene3D" id="3.10.580.10">
    <property type="entry name" value="CBS-domain"/>
    <property type="match status" value="1"/>
</dbReference>
<dbReference type="Pfam" id="PF00571">
    <property type="entry name" value="CBS"/>
    <property type="match status" value="1"/>
</dbReference>
<dbReference type="Gene3D" id="3.30.70.270">
    <property type="match status" value="1"/>
</dbReference>
<evidence type="ECO:0000259" key="1">
    <source>
        <dbReference type="PROSITE" id="PS50883"/>
    </source>
</evidence>
<dbReference type="SUPFAM" id="SSF54631">
    <property type="entry name" value="CBS-domain pair"/>
    <property type="match status" value="1"/>
</dbReference>
<dbReference type="OrthoDB" id="9813903at2"/>
<dbReference type="InterPro" id="IPR029787">
    <property type="entry name" value="Nucleotide_cyclase"/>
</dbReference>
<dbReference type="InterPro" id="IPR001633">
    <property type="entry name" value="EAL_dom"/>
</dbReference>
<dbReference type="Pfam" id="PF00563">
    <property type="entry name" value="EAL"/>
    <property type="match status" value="1"/>
</dbReference>
<dbReference type="SMART" id="SM00052">
    <property type="entry name" value="EAL"/>
    <property type="match status" value="1"/>
</dbReference>
<dbReference type="PROSITE" id="PS50887">
    <property type="entry name" value="GGDEF"/>
    <property type="match status" value="1"/>
</dbReference>
<dbReference type="CDD" id="cd01949">
    <property type="entry name" value="GGDEF"/>
    <property type="match status" value="1"/>
</dbReference>
<dbReference type="EMBL" id="SMAA01000011">
    <property type="protein sequence ID" value="TCS78211.1"/>
    <property type="molecule type" value="Genomic_DNA"/>
</dbReference>
<dbReference type="InterPro" id="IPR000160">
    <property type="entry name" value="GGDEF_dom"/>
</dbReference>
<proteinExistence type="predicted"/>
<evidence type="ECO:0000313" key="4">
    <source>
        <dbReference type="Proteomes" id="UP000295188"/>
    </source>
</evidence>
<dbReference type="InterPro" id="IPR000644">
    <property type="entry name" value="CBS_dom"/>
</dbReference>
<protein>
    <submittedName>
        <fullName evidence="3">Diguanylate cyclase/phosphodiesterase</fullName>
    </submittedName>
</protein>